<evidence type="ECO:0000313" key="2">
    <source>
        <dbReference type="EMBL" id="GAA0523534.1"/>
    </source>
</evidence>
<dbReference type="SUPFAM" id="SSF53474">
    <property type="entry name" value="alpha/beta-Hydrolases"/>
    <property type="match status" value="1"/>
</dbReference>
<dbReference type="InterPro" id="IPR052897">
    <property type="entry name" value="Sec-Metab_Biosynth_Hydrolase"/>
</dbReference>
<dbReference type="Pfam" id="PF12697">
    <property type="entry name" value="Abhydrolase_6"/>
    <property type="match status" value="1"/>
</dbReference>
<evidence type="ECO:0000259" key="1">
    <source>
        <dbReference type="Pfam" id="PF12697"/>
    </source>
</evidence>
<comment type="caution">
    <text evidence="2">The sequence shown here is derived from an EMBL/GenBank/DDBJ whole genome shotgun (WGS) entry which is preliminary data.</text>
</comment>
<dbReference type="GO" id="GO:0016787">
    <property type="term" value="F:hydrolase activity"/>
    <property type="evidence" value="ECO:0007669"/>
    <property type="project" value="UniProtKB-KW"/>
</dbReference>
<gene>
    <name evidence="2" type="ORF">GCM10009533_23490</name>
</gene>
<protein>
    <submittedName>
        <fullName evidence="2">Alpha/beta hydrolase</fullName>
    </submittedName>
</protein>
<dbReference type="PANTHER" id="PTHR37017:SF11">
    <property type="entry name" value="ESTERASE_LIPASE_THIOESTERASE DOMAIN-CONTAINING PROTEIN"/>
    <property type="match status" value="1"/>
</dbReference>
<sequence>MIDLVTHTSPTFVLVTGSGATSFLWNPLVTEIVLRGHRALPVELPGHGFDAVFPDGYGSPQDTEVFAGAPSPLAALTLDDYADHALGVVRRAAEHGPVVLVGHSLGGATVTRVANAAPELLAHVVYLCAYCCVDEPSVAAYAPSAPAPGSPLERARRIAFLGDPRGTGVMRTNPRTGDPDVLAVQHELLMADLDAARVPAVLAYATQPDEPLRVVLADARVDPATWGRLPRTYVRTSRDEVVPPALQDRMIAEADRRTPGNTFTSHTVEASHFAPLTHPAEIADILVGALRQEG</sequence>
<dbReference type="InterPro" id="IPR029058">
    <property type="entry name" value="AB_hydrolase_fold"/>
</dbReference>
<feature type="domain" description="AB hydrolase-1" evidence="1">
    <location>
        <begin position="12"/>
        <end position="284"/>
    </location>
</feature>
<reference evidence="2 3" key="1">
    <citation type="journal article" date="2019" name="Int. J. Syst. Evol. Microbiol.">
        <title>The Global Catalogue of Microorganisms (GCM) 10K type strain sequencing project: providing services to taxonomists for standard genome sequencing and annotation.</title>
        <authorList>
            <consortium name="The Broad Institute Genomics Platform"/>
            <consortium name="The Broad Institute Genome Sequencing Center for Infectious Disease"/>
            <person name="Wu L."/>
            <person name="Ma J."/>
        </authorList>
    </citation>
    <scope>NUCLEOTIDE SEQUENCE [LARGE SCALE GENOMIC DNA]</scope>
    <source>
        <strain evidence="2 3">JCM 10303</strain>
    </source>
</reference>
<name>A0ABN1CQ36_SACER</name>
<dbReference type="PANTHER" id="PTHR37017">
    <property type="entry name" value="AB HYDROLASE-1 DOMAIN-CONTAINING PROTEIN-RELATED"/>
    <property type="match status" value="1"/>
</dbReference>
<dbReference type="InterPro" id="IPR000073">
    <property type="entry name" value="AB_hydrolase_1"/>
</dbReference>
<dbReference type="EMBL" id="BAAAGS010000012">
    <property type="protein sequence ID" value="GAA0523534.1"/>
    <property type="molecule type" value="Genomic_DNA"/>
</dbReference>
<accession>A0ABN1CQ36</accession>
<proteinExistence type="predicted"/>
<evidence type="ECO:0000313" key="3">
    <source>
        <dbReference type="Proteomes" id="UP001500729"/>
    </source>
</evidence>
<dbReference type="Gene3D" id="3.40.50.1820">
    <property type="entry name" value="alpha/beta hydrolase"/>
    <property type="match status" value="1"/>
</dbReference>
<keyword evidence="2" id="KW-0378">Hydrolase</keyword>
<dbReference type="RefSeq" id="WP_009943343.1">
    <property type="nucleotide sequence ID" value="NZ_BAAAGS010000012.1"/>
</dbReference>
<organism evidence="2 3">
    <name type="scientific">Saccharopolyspora erythraea</name>
    <name type="common">Streptomyces erythraeus</name>
    <dbReference type="NCBI Taxonomy" id="1836"/>
    <lineage>
        <taxon>Bacteria</taxon>
        <taxon>Bacillati</taxon>
        <taxon>Actinomycetota</taxon>
        <taxon>Actinomycetes</taxon>
        <taxon>Pseudonocardiales</taxon>
        <taxon>Pseudonocardiaceae</taxon>
        <taxon>Saccharopolyspora</taxon>
    </lineage>
</organism>
<dbReference type="Proteomes" id="UP001500729">
    <property type="component" value="Unassembled WGS sequence"/>
</dbReference>
<keyword evidence="3" id="KW-1185">Reference proteome</keyword>